<proteinExistence type="predicted"/>
<gene>
    <name evidence="1" type="ORF">OUZ56_003851</name>
</gene>
<name>A0ABQ9YNC1_9CRUS</name>
<accession>A0ABQ9YNC1</accession>
<keyword evidence="2" id="KW-1185">Reference proteome</keyword>
<sequence length="86" mass="10023">MEHDYYCYAIQRHLTPRGGETPLQYETTQFPDTHTSTPVCLSALEKSHCTTDWRYKKVDIFWKMDLLLWNFGTLVHSLEVAPISGC</sequence>
<dbReference type="Proteomes" id="UP001234178">
    <property type="component" value="Unassembled WGS sequence"/>
</dbReference>
<reference evidence="1 2" key="1">
    <citation type="journal article" date="2023" name="Nucleic Acids Res.">
        <title>The hologenome of Daphnia magna reveals possible DNA methylation and microbiome-mediated evolution of the host genome.</title>
        <authorList>
            <person name="Chaturvedi A."/>
            <person name="Li X."/>
            <person name="Dhandapani V."/>
            <person name="Marshall H."/>
            <person name="Kissane S."/>
            <person name="Cuenca-Cambronero M."/>
            <person name="Asole G."/>
            <person name="Calvet F."/>
            <person name="Ruiz-Romero M."/>
            <person name="Marangio P."/>
            <person name="Guigo R."/>
            <person name="Rago D."/>
            <person name="Mirbahai L."/>
            <person name="Eastwood N."/>
            <person name="Colbourne J.K."/>
            <person name="Zhou J."/>
            <person name="Mallon E."/>
            <person name="Orsini L."/>
        </authorList>
    </citation>
    <scope>NUCLEOTIDE SEQUENCE [LARGE SCALE GENOMIC DNA]</scope>
    <source>
        <strain evidence="1">LRV0_1</strain>
    </source>
</reference>
<organism evidence="1 2">
    <name type="scientific">Daphnia magna</name>
    <dbReference type="NCBI Taxonomy" id="35525"/>
    <lineage>
        <taxon>Eukaryota</taxon>
        <taxon>Metazoa</taxon>
        <taxon>Ecdysozoa</taxon>
        <taxon>Arthropoda</taxon>
        <taxon>Crustacea</taxon>
        <taxon>Branchiopoda</taxon>
        <taxon>Diplostraca</taxon>
        <taxon>Cladocera</taxon>
        <taxon>Anomopoda</taxon>
        <taxon>Daphniidae</taxon>
        <taxon>Daphnia</taxon>
    </lineage>
</organism>
<evidence type="ECO:0000313" key="1">
    <source>
        <dbReference type="EMBL" id="KAK4001990.1"/>
    </source>
</evidence>
<dbReference type="EMBL" id="JAOYFB010000001">
    <property type="protein sequence ID" value="KAK4001990.1"/>
    <property type="molecule type" value="Genomic_DNA"/>
</dbReference>
<evidence type="ECO:0000313" key="2">
    <source>
        <dbReference type="Proteomes" id="UP001234178"/>
    </source>
</evidence>
<protein>
    <submittedName>
        <fullName evidence="1">Uncharacterized protein</fullName>
    </submittedName>
</protein>
<comment type="caution">
    <text evidence="1">The sequence shown here is derived from an EMBL/GenBank/DDBJ whole genome shotgun (WGS) entry which is preliminary data.</text>
</comment>